<evidence type="ECO:0000259" key="6">
    <source>
        <dbReference type="Pfam" id="PF08281"/>
    </source>
</evidence>
<dbReference type="PANTHER" id="PTHR43133:SF60">
    <property type="entry name" value="RNA POLYMERASE SIGMA FACTOR SIGV"/>
    <property type="match status" value="1"/>
</dbReference>
<feature type="domain" description="RNA polymerase sigma-70 region 2" evidence="5">
    <location>
        <begin position="18"/>
        <end position="82"/>
    </location>
</feature>
<dbReference type="GO" id="GO:0006352">
    <property type="term" value="P:DNA-templated transcription initiation"/>
    <property type="evidence" value="ECO:0007669"/>
    <property type="project" value="InterPro"/>
</dbReference>
<dbReference type="InterPro" id="IPR013324">
    <property type="entry name" value="RNA_pol_sigma_r3/r4-like"/>
</dbReference>
<gene>
    <name evidence="7" type="ORF">IAA54_04030</name>
</gene>
<organism evidence="7 8">
    <name type="scientific">Candidatus Gallacutalibacter pullicola</name>
    <dbReference type="NCBI Taxonomy" id="2840830"/>
    <lineage>
        <taxon>Bacteria</taxon>
        <taxon>Bacillati</taxon>
        <taxon>Bacillota</taxon>
        <taxon>Clostridia</taxon>
        <taxon>Eubacteriales</taxon>
        <taxon>Candidatus Gallacutalibacter</taxon>
    </lineage>
</organism>
<dbReference type="PANTHER" id="PTHR43133">
    <property type="entry name" value="RNA POLYMERASE ECF-TYPE SIGMA FACTO"/>
    <property type="match status" value="1"/>
</dbReference>
<dbReference type="AlphaFoldDB" id="A0A9D1J187"/>
<keyword evidence="4" id="KW-0804">Transcription</keyword>
<evidence type="ECO:0000256" key="1">
    <source>
        <dbReference type="ARBA" id="ARBA00010641"/>
    </source>
</evidence>
<comment type="caution">
    <text evidence="7">The sequence shown here is derived from an EMBL/GenBank/DDBJ whole genome shotgun (WGS) entry which is preliminary data.</text>
</comment>
<dbReference type="Pfam" id="PF08281">
    <property type="entry name" value="Sigma70_r4_2"/>
    <property type="match status" value="1"/>
</dbReference>
<evidence type="ECO:0000313" key="8">
    <source>
        <dbReference type="Proteomes" id="UP000886785"/>
    </source>
</evidence>
<dbReference type="InterPro" id="IPR013249">
    <property type="entry name" value="RNA_pol_sigma70_r4_t2"/>
</dbReference>
<dbReference type="Gene3D" id="1.10.10.10">
    <property type="entry name" value="Winged helix-like DNA-binding domain superfamily/Winged helix DNA-binding domain"/>
    <property type="match status" value="1"/>
</dbReference>
<dbReference type="EMBL" id="DVHF01000048">
    <property type="protein sequence ID" value="HIR56814.1"/>
    <property type="molecule type" value="Genomic_DNA"/>
</dbReference>
<dbReference type="Gene3D" id="1.10.1740.10">
    <property type="match status" value="1"/>
</dbReference>
<reference evidence="7" key="1">
    <citation type="submission" date="2020-10" db="EMBL/GenBank/DDBJ databases">
        <authorList>
            <person name="Gilroy R."/>
        </authorList>
    </citation>
    <scope>NUCLEOTIDE SEQUENCE</scope>
    <source>
        <strain evidence="7">ChiSjej1B19-7085</strain>
    </source>
</reference>
<keyword evidence="2" id="KW-0805">Transcription regulation</keyword>
<evidence type="ECO:0000259" key="5">
    <source>
        <dbReference type="Pfam" id="PF04542"/>
    </source>
</evidence>
<dbReference type="CDD" id="cd06171">
    <property type="entry name" value="Sigma70_r4"/>
    <property type="match status" value="1"/>
</dbReference>
<dbReference type="Pfam" id="PF04542">
    <property type="entry name" value="Sigma70_r2"/>
    <property type="match status" value="1"/>
</dbReference>
<dbReference type="Proteomes" id="UP000886785">
    <property type="component" value="Unassembled WGS sequence"/>
</dbReference>
<dbReference type="GO" id="GO:0003677">
    <property type="term" value="F:DNA binding"/>
    <property type="evidence" value="ECO:0007669"/>
    <property type="project" value="InterPro"/>
</dbReference>
<dbReference type="InterPro" id="IPR013325">
    <property type="entry name" value="RNA_pol_sigma_r2"/>
</dbReference>
<name>A0A9D1J187_9FIRM</name>
<evidence type="ECO:0000256" key="3">
    <source>
        <dbReference type="ARBA" id="ARBA00023082"/>
    </source>
</evidence>
<dbReference type="GO" id="GO:0016987">
    <property type="term" value="F:sigma factor activity"/>
    <property type="evidence" value="ECO:0007669"/>
    <property type="project" value="UniProtKB-KW"/>
</dbReference>
<feature type="domain" description="RNA polymerase sigma factor 70 region 4 type 2" evidence="6">
    <location>
        <begin position="106"/>
        <end position="154"/>
    </location>
</feature>
<sequence>MVKLNQNERLELVKEYLEENQQAFYRLAYSYTKDRDAAMDVVQDAAVKAISKVYTLKNPDFLKTWFYRILVNEAITHLRRQKHISLDEQEEFLQAPPGKDIPEALDLYRAVQSLEPKLRTVIMLRFFEDMKLEEISKVTHTNLSTVKSRLYKGLHVLRCDMKE</sequence>
<dbReference type="SUPFAM" id="SSF88659">
    <property type="entry name" value="Sigma3 and sigma4 domains of RNA polymerase sigma factors"/>
    <property type="match status" value="1"/>
</dbReference>
<comment type="similarity">
    <text evidence="1">Belongs to the sigma-70 factor family. ECF subfamily.</text>
</comment>
<dbReference type="InterPro" id="IPR007627">
    <property type="entry name" value="RNA_pol_sigma70_r2"/>
</dbReference>
<evidence type="ECO:0000313" key="7">
    <source>
        <dbReference type="EMBL" id="HIR56814.1"/>
    </source>
</evidence>
<dbReference type="InterPro" id="IPR039425">
    <property type="entry name" value="RNA_pol_sigma-70-like"/>
</dbReference>
<dbReference type="InterPro" id="IPR014284">
    <property type="entry name" value="RNA_pol_sigma-70_dom"/>
</dbReference>
<dbReference type="SUPFAM" id="SSF88946">
    <property type="entry name" value="Sigma2 domain of RNA polymerase sigma factors"/>
    <property type="match status" value="1"/>
</dbReference>
<reference evidence="7" key="2">
    <citation type="journal article" date="2021" name="PeerJ">
        <title>Extensive microbial diversity within the chicken gut microbiome revealed by metagenomics and culture.</title>
        <authorList>
            <person name="Gilroy R."/>
            <person name="Ravi A."/>
            <person name="Getino M."/>
            <person name="Pursley I."/>
            <person name="Horton D.L."/>
            <person name="Alikhan N.F."/>
            <person name="Baker D."/>
            <person name="Gharbi K."/>
            <person name="Hall N."/>
            <person name="Watson M."/>
            <person name="Adriaenssens E.M."/>
            <person name="Foster-Nyarko E."/>
            <person name="Jarju S."/>
            <person name="Secka A."/>
            <person name="Antonio M."/>
            <person name="Oren A."/>
            <person name="Chaudhuri R.R."/>
            <person name="La Ragione R."/>
            <person name="Hildebrand F."/>
            <person name="Pallen M.J."/>
        </authorList>
    </citation>
    <scope>NUCLEOTIDE SEQUENCE</scope>
    <source>
        <strain evidence="7">ChiSjej1B19-7085</strain>
    </source>
</reference>
<proteinExistence type="inferred from homology"/>
<evidence type="ECO:0000256" key="4">
    <source>
        <dbReference type="ARBA" id="ARBA00023163"/>
    </source>
</evidence>
<protein>
    <submittedName>
        <fullName evidence="7">Sigma-70 family RNA polymerase sigma factor</fullName>
    </submittedName>
</protein>
<dbReference type="NCBIfam" id="TIGR02937">
    <property type="entry name" value="sigma70-ECF"/>
    <property type="match status" value="1"/>
</dbReference>
<keyword evidence="3" id="KW-0731">Sigma factor</keyword>
<accession>A0A9D1J187</accession>
<dbReference type="InterPro" id="IPR036388">
    <property type="entry name" value="WH-like_DNA-bd_sf"/>
</dbReference>
<evidence type="ECO:0000256" key="2">
    <source>
        <dbReference type="ARBA" id="ARBA00023015"/>
    </source>
</evidence>